<keyword evidence="6" id="KW-1185">Reference proteome</keyword>
<dbReference type="AlphaFoldDB" id="A0A7R9LZT0"/>
<dbReference type="SUPFAM" id="SSF49899">
    <property type="entry name" value="Concanavalin A-like lectins/glucanases"/>
    <property type="match status" value="1"/>
</dbReference>
<gene>
    <name evidence="5" type="ORF">OSB1V03_LOCUS22830</name>
</gene>
<evidence type="ECO:0000313" key="5">
    <source>
        <dbReference type="EMBL" id="CAD7650386.1"/>
    </source>
</evidence>
<dbReference type="InterPro" id="IPR045129">
    <property type="entry name" value="RNF123/RKP/RSPRY1"/>
</dbReference>
<dbReference type="GO" id="GO:0008270">
    <property type="term" value="F:zinc ion binding"/>
    <property type="evidence" value="ECO:0007669"/>
    <property type="project" value="UniProtKB-KW"/>
</dbReference>
<dbReference type="Proteomes" id="UP000759131">
    <property type="component" value="Unassembled WGS sequence"/>
</dbReference>
<dbReference type="InterPro" id="IPR043136">
    <property type="entry name" value="B30.2/SPRY_sf"/>
</dbReference>
<dbReference type="InterPro" id="IPR013320">
    <property type="entry name" value="ConA-like_dom_sf"/>
</dbReference>
<evidence type="ECO:0000259" key="4">
    <source>
        <dbReference type="PROSITE" id="PS50188"/>
    </source>
</evidence>
<evidence type="ECO:0000256" key="3">
    <source>
        <dbReference type="ARBA" id="ARBA00022833"/>
    </source>
</evidence>
<dbReference type="GO" id="GO:0004842">
    <property type="term" value="F:ubiquitin-protein transferase activity"/>
    <property type="evidence" value="ECO:0007669"/>
    <property type="project" value="InterPro"/>
</dbReference>
<feature type="non-terminal residue" evidence="5">
    <location>
        <position position="1"/>
    </location>
</feature>
<proteinExistence type="predicted"/>
<keyword evidence="3" id="KW-0862">Zinc</keyword>
<keyword evidence="1" id="KW-0479">Metal-binding</keyword>
<evidence type="ECO:0000256" key="2">
    <source>
        <dbReference type="ARBA" id="ARBA00022771"/>
    </source>
</evidence>
<dbReference type="Gene3D" id="2.60.120.920">
    <property type="match status" value="1"/>
</dbReference>
<protein>
    <recommendedName>
        <fullName evidence="4">B30.2/SPRY domain-containing protein</fullName>
    </recommendedName>
</protein>
<dbReference type="EMBL" id="OC906337">
    <property type="protein sequence ID" value="CAD7650386.1"/>
    <property type="molecule type" value="Genomic_DNA"/>
</dbReference>
<evidence type="ECO:0000313" key="6">
    <source>
        <dbReference type="Proteomes" id="UP000759131"/>
    </source>
</evidence>
<reference evidence="5" key="1">
    <citation type="submission" date="2020-11" db="EMBL/GenBank/DDBJ databases">
        <authorList>
            <person name="Tran Van P."/>
        </authorList>
    </citation>
    <scope>NUCLEOTIDE SEQUENCE</scope>
</reference>
<accession>A0A7R9LZT0</accession>
<dbReference type="PANTHER" id="PTHR13363:SF6">
    <property type="entry name" value="RING FINGER AND SPRY DOMAIN-CONTAINING PROTEIN 1"/>
    <property type="match status" value="1"/>
</dbReference>
<organism evidence="5">
    <name type="scientific">Medioppia subpectinata</name>
    <dbReference type="NCBI Taxonomy" id="1979941"/>
    <lineage>
        <taxon>Eukaryota</taxon>
        <taxon>Metazoa</taxon>
        <taxon>Ecdysozoa</taxon>
        <taxon>Arthropoda</taxon>
        <taxon>Chelicerata</taxon>
        <taxon>Arachnida</taxon>
        <taxon>Acari</taxon>
        <taxon>Acariformes</taxon>
        <taxon>Sarcoptiformes</taxon>
        <taxon>Oribatida</taxon>
        <taxon>Brachypylina</taxon>
        <taxon>Oppioidea</taxon>
        <taxon>Oppiidae</taxon>
        <taxon>Medioppia</taxon>
    </lineage>
</organism>
<dbReference type="PROSITE" id="PS50188">
    <property type="entry name" value="B302_SPRY"/>
    <property type="match status" value="1"/>
</dbReference>
<sequence length="179" mass="20193">MTPGILNYLIANLSHKNDYSIVLFTLIALEKFAQTSENKLTITKKLDETSKKALLVLEALIDDKDYVKKQVGFCAQWSLDNLFLKEGRPLTHEKTDRQELNAVLNANDVSEYLKISANGLMARCDASSFESVRCTYQVTEGVFYYEAILITSGVMQIGWATKDSKFLNHEGYGIGDDEY</sequence>
<feature type="domain" description="B30.2/SPRY" evidence="4">
    <location>
        <begin position="82"/>
        <end position="179"/>
    </location>
</feature>
<evidence type="ECO:0000256" key="1">
    <source>
        <dbReference type="ARBA" id="ARBA00022723"/>
    </source>
</evidence>
<dbReference type="InterPro" id="IPR001870">
    <property type="entry name" value="B30.2/SPRY"/>
</dbReference>
<dbReference type="GO" id="GO:0051603">
    <property type="term" value="P:proteolysis involved in protein catabolic process"/>
    <property type="evidence" value="ECO:0007669"/>
    <property type="project" value="TreeGrafter"/>
</dbReference>
<dbReference type="OrthoDB" id="10017393at2759"/>
<name>A0A7R9LZT0_9ACAR</name>
<dbReference type="EMBL" id="CAJPIZ010051762">
    <property type="protein sequence ID" value="CAG2122885.1"/>
    <property type="molecule type" value="Genomic_DNA"/>
</dbReference>
<keyword evidence="2" id="KW-0863">Zinc-finger</keyword>
<dbReference type="GO" id="GO:0005737">
    <property type="term" value="C:cytoplasm"/>
    <property type="evidence" value="ECO:0007669"/>
    <property type="project" value="TreeGrafter"/>
</dbReference>
<dbReference type="PANTHER" id="PTHR13363">
    <property type="entry name" value="RING FINGER AND SRY DOMAIN-CONTAINING"/>
    <property type="match status" value="1"/>
</dbReference>